<reference evidence="2 3" key="1">
    <citation type="submission" date="2020-07" db="EMBL/GenBank/DDBJ databases">
        <title>Facklamia lactis sp. nov., isolated from raw milk.</title>
        <authorList>
            <person name="Doll E.V."/>
            <person name="Huptas C."/>
            <person name="Staib L."/>
            <person name="Wenning M."/>
            <person name="Scherer S."/>
        </authorList>
    </citation>
    <scope>NUCLEOTIDE SEQUENCE [LARGE SCALE GENOMIC DNA]</scope>
    <source>
        <strain evidence="2 3">DSM 111018</strain>
    </source>
</reference>
<dbReference type="Proteomes" id="UP000721415">
    <property type="component" value="Unassembled WGS sequence"/>
</dbReference>
<feature type="domain" description="D-Lysine 5,6-aminomutase alpha subunit" evidence="1">
    <location>
        <begin position="4"/>
        <end position="116"/>
    </location>
</feature>
<sequence length="123" mass="13925">MTNKDMFDEKRQHLANLSDEELKDRFWQLAEEIVQPLLDLGHEYTSPSIERSVLLRMGLSSIEATAVVDQVLKHDLMGKGAGHIVYRIAKENDLDIRTAGQELGDGNHWDQVLEIFKGGGHNE</sequence>
<keyword evidence="3" id="KW-1185">Reference proteome</keyword>
<protein>
    <submittedName>
        <fullName evidence="2">Ornithine aminomutase subunit alpha</fullName>
    </submittedName>
</protein>
<dbReference type="InterPro" id="IPR015130">
    <property type="entry name" value="Lys-AminoMut_A"/>
</dbReference>
<dbReference type="Pfam" id="PF16552">
    <property type="entry name" value="OAM_alpha"/>
    <property type="match status" value="1"/>
</dbReference>
<dbReference type="Gene3D" id="6.10.250.2220">
    <property type="match status" value="1"/>
</dbReference>
<dbReference type="EMBL" id="JACBXQ010000002">
    <property type="protein sequence ID" value="MBG9985926.1"/>
    <property type="molecule type" value="Genomic_DNA"/>
</dbReference>
<evidence type="ECO:0000313" key="2">
    <source>
        <dbReference type="EMBL" id="MBG9985926.1"/>
    </source>
</evidence>
<dbReference type="SUPFAM" id="SSF51703">
    <property type="entry name" value="Cobalamin (vitamin B12)-dependent enzymes"/>
    <property type="match status" value="1"/>
</dbReference>
<gene>
    <name evidence="2" type="ORF">HZY91_03340</name>
</gene>
<proteinExistence type="predicted"/>
<name>A0ABS0LP52_9LACT</name>
<evidence type="ECO:0000313" key="3">
    <source>
        <dbReference type="Proteomes" id="UP000721415"/>
    </source>
</evidence>
<evidence type="ECO:0000259" key="1">
    <source>
        <dbReference type="Pfam" id="PF16552"/>
    </source>
</evidence>
<dbReference type="RefSeq" id="WP_235991445.1">
    <property type="nucleotide sequence ID" value="NZ_JACBXQ010000002.1"/>
</dbReference>
<comment type="caution">
    <text evidence="2">The sequence shown here is derived from an EMBL/GenBank/DDBJ whole genome shotgun (WGS) entry which is preliminary data.</text>
</comment>
<dbReference type="Gene3D" id="1.10.8.1000">
    <property type="entry name" value="Ornithine 4,5 aminomutase S component, alpha subunit-like"/>
    <property type="match status" value="1"/>
</dbReference>
<dbReference type="InterPro" id="IPR016176">
    <property type="entry name" value="Cbl-dep_enz_cat"/>
</dbReference>
<accession>A0ABS0LP52</accession>
<organism evidence="2 3">
    <name type="scientific">Facklamia lactis</name>
    <dbReference type="NCBI Taxonomy" id="2749967"/>
    <lineage>
        <taxon>Bacteria</taxon>
        <taxon>Bacillati</taxon>
        <taxon>Bacillota</taxon>
        <taxon>Bacilli</taxon>
        <taxon>Lactobacillales</taxon>
        <taxon>Aerococcaceae</taxon>
        <taxon>Facklamia</taxon>
    </lineage>
</organism>